<organism evidence="1 2">
    <name type="scientific">Saccharicrinis fermentans DSM 9555 = JCM 21142</name>
    <dbReference type="NCBI Taxonomy" id="869213"/>
    <lineage>
        <taxon>Bacteria</taxon>
        <taxon>Pseudomonadati</taxon>
        <taxon>Bacteroidota</taxon>
        <taxon>Bacteroidia</taxon>
        <taxon>Marinilabiliales</taxon>
        <taxon>Marinilabiliaceae</taxon>
        <taxon>Saccharicrinis</taxon>
    </lineage>
</organism>
<name>W7Y3U3_9BACT</name>
<dbReference type="AlphaFoldDB" id="W7Y3U3"/>
<reference evidence="1 2" key="1">
    <citation type="journal article" date="2014" name="Genome Announc.">
        <title>Draft Genome Sequence of Cytophaga fermentans JCM 21142T, a Facultative Anaerobe Isolated from Marine Mud.</title>
        <authorList>
            <person name="Starns D."/>
            <person name="Oshima K."/>
            <person name="Suda W."/>
            <person name="Iino T."/>
            <person name="Yuki M."/>
            <person name="Inoue J."/>
            <person name="Kitamura K."/>
            <person name="Iida T."/>
            <person name="Darby A."/>
            <person name="Hattori M."/>
            <person name="Ohkuma M."/>
        </authorList>
    </citation>
    <scope>NUCLEOTIDE SEQUENCE [LARGE SCALE GENOMIC DNA]</scope>
    <source>
        <strain evidence="1 2">JCM 21142</strain>
    </source>
</reference>
<dbReference type="Proteomes" id="UP000019402">
    <property type="component" value="Unassembled WGS sequence"/>
</dbReference>
<evidence type="ECO:0000313" key="1">
    <source>
        <dbReference type="EMBL" id="GAF05535.1"/>
    </source>
</evidence>
<accession>W7Y3U3</accession>
<sequence length="225" mass="25910">MKKITLVIFLLTNLYLFNSCKEVISNNNNPNNTPVESKELIKNKLCSPKELITKAQEYYDNKEYSKSLAMLAELEERYPDSEECKKGITIEGLSSTSNIQTEKAINATMNKIEGETKNREKSKSSYNHVLAIEISSNNLNEKVIEDRKCQTNIWFEGSNIVVSGYLAEKSYYKILSTGTFMDSKYYEVKTDLQESTFLFDDKSNSVVWQRIKHDNSGVHVYFENK</sequence>
<dbReference type="OrthoDB" id="9920999at2"/>
<comment type="caution">
    <text evidence="1">The sequence shown here is derived from an EMBL/GenBank/DDBJ whole genome shotgun (WGS) entry which is preliminary data.</text>
</comment>
<protein>
    <submittedName>
        <fullName evidence="1">DNA uptake lipoprotein</fullName>
    </submittedName>
</protein>
<gene>
    <name evidence="1" type="ORF">JCM21142_104274</name>
</gene>
<keyword evidence="2" id="KW-1185">Reference proteome</keyword>
<keyword evidence="1" id="KW-0449">Lipoprotein</keyword>
<dbReference type="EMBL" id="BAMD01000094">
    <property type="protein sequence ID" value="GAF05535.1"/>
    <property type="molecule type" value="Genomic_DNA"/>
</dbReference>
<dbReference type="RefSeq" id="WP_027471754.1">
    <property type="nucleotide sequence ID" value="NZ_BAMD01000094.1"/>
</dbReference>
<proteinExistence type="predicted"/>
<evidence type="ECO:0000313" key="2">
    <source>
        <dbReference type="Proteomes" id="UP000019402"/>
    </source>
</evidence>